<keyword evidence="1" id="KW-0472">Membrane</keyword>
<evidence type="ECO:0000256" key="1">
    <source>
        <dbReference type="SAM" id="Phobius"/>
    </source>
</evidence>
<dbReference type="Proteomes" id="UP001162098">
    <property type="component" value="Segment"/>
</dbReference>
<accession>A0A7S7YFH2</accession>
<sequence>MERSYRIADGGLRVTGLGTGASPSNDNACVSVQPDGRVIRFGRASRSVVTRAFNGANIPLFSVWTQPPLNMKGSDGNRSGAYLSGWSTTVATDNQYPREARRTAFFIDETNSGLDPLAGIWTVPRHGNYHISCYVSTSTRKPGGSPGGLAFMPDDIGLAAWLGTSNLVWWVGAVAELSFAVALELSNTFLAFIVGTAGIAMTATVVAAALGIALVVVGIALLAADVVVLVDWILSFIDAQPPDDPGRLGIFLAVNNLVTVGAFRENAMAGVTDPEGIYDSKHLVTDMRLNAGDEVKFWLGFTGTDGIDGLSARWAVTQTYDYGADGGVVPLRYSFRIRNPVPLMFRQKPLPTGLVGATPRLGAATAMTSDSAFAAVSAPTNDTAGTLWIYRQRQGAWFQYQIINNPGGSMASYGASMAFAQGDRTLVVGAPGTNTVYIYPRDNETTGTWSLPHKTLTHSGVRFGASVAISEDGTTIVVGDPDYADGQGAVWICHRDPDTYEWAPSVGPLAHAGATASDGCAFGTNVCVSADGRVVASNGPGLGRICTWTYNGSTWATTEPSIVPRSGSATQGFATAIAMAPSGLSLFVTDQRASTRGAYLFTRGSVFSIWGSERRFFPTSAFVFDPADAEAVLPSAQFGTSVVAAADGKGCIVGDPGIGGFFATTLKAEDNRTWVAWPVVVAQLQSPPTGAGANYSLSAARDLSKVFCGGASDSSDRGSIWMA</sequence>
<proteinExistence type="predicted"/>
<name>A0A7S7YFH2_9VIRU</name>
<keyword evidence="1" id="KW-0812">Transmembrane</keyword>
<protein>
    <submittedName>
        <fullName evidence="2">Uncharacterized protein</fullName>
    </submittedName>
</protein>
<keyword evidence="3" id="KW-1185">Reference proteome</keyword>
<dbReference type="Gene3D" id="2.130.10.130">
    <property type="entry name" value="Integrin alpha, N-terminal"/>
    <property type="match status" value="1"/>
</dbReference>
<organism evidence="2 3">
    <name type="scientific">Medusavirus stheno T3</name>
    <dbReference type="NCBI Taxonomy" id="3069717"/>
    <lineage>
        <taxon>Viruses</taxon>
        <taxon>Varidnaviria</taxon>
        <taxon>Bamfordvirae</taxon>
        <taxon>Nucleocytoviricota</taxon>
        <taxon>Megaviricetes</taxon>
        <taxon>Mamonoviridae</taxon>
        <taxon>Medusavirus</taxon>
        <taxon>Medusavirus sthenus</taxon>
    </lineage>
</organism>
<feature type="transmembrane region" description="Helical" evidence="1">
    <location>
        <begin position="214"/>
        <end position="234"/>
    </location>
</feature>
<evidence type="ECO:0000313" key="2">
    <source>
        <dbReference type="EMBL" id="QPB44595.1"/>
    </source>
</evidence>
<feature type="transmembrane region" description="Helical" evidence="1">
    <location>
        <begin position="158"/>
        <end position="183"/>
    </location>
</feature>
<dbReference type="InterPro" id="IPR028994">
    <property type="entry name" value="Integrin_alpha_N"/>
</dbReference>
<feature type="transmembrane region" description="Helical" evidence="1">
    <location>
        <begin position="189"/>
        <end position="207"/>
    </location>
</feature>
<reference evidence="2 3" key="1">
    <citation type="submission" date="2020-09" db="EMBL/GenBank/DDBJ databases">
        <authorList>
            <person name="Zhang R."/>
            <person name="Garcia K."/>
            <person name="Ogata H."/>
        </authorList>
    </citation>
    <scope>NUCLEOTIDE SEQUENCE [LARGE SCALE GENOMIC DNA]</scope>
    <source>
        <strain evidence="3">stheno</strain>
    </source>
</reference>
<dbReference type="EMBL" id="MW018138">
    <property type="protein sequence ID" value="QPB44595.1"/>
    <property type="molecule type" value="Genomic_DNA"/>
</dbReference>
<dbReference type="KEGG" id="vg:80543791"/>
<evidence type="ECO:0000313" key="3">
    <source>
        <dbReference type="Proteomes" id="UP001162098"/>
    </source>
</evidence>
<dbReference type="SUPFAM" id="SSF50965">
    <property type="entry name" value="Galactose oxidase, central domain"/>
    <property type="match status" value="1"/>
</dbReference>
<dbReference type="InterPro" id="IPR011043">
    <property type="entry name" value="Gal_Oxase/kelch_b-propeller"/>
</dbReference>
<keyword evidence="1" id="KW-1133">Transmembrane helix</keyword>